<sequence length="74" mass="8261">MPVLRFQPGAGLHRFEQPDEGSSEVPGVRYHRASIGVESARQALEQSAVMGIQAGNGRMRRLFGWMVHDELRAE</sequence>
<accession>A0A0J1CI59</accession>
<proteinExistence type="predicted"/>
<feature type="region of interest" description="Disordered" evidence="1">
    <location>
        <begin position="1"/>
        <end position="26"/>
    </location>
</feature>
<evidence type="ECO:0000313" key="3">
    <source>
        <dbReference type="Proteomes" id="UP000035963"/>
    </source>
</evidence>
<name>A0A0J1CI59_9BURK</name>
<evidence type="ECO:0000256" key="1">
    <source>
        <dbReference type="SAM" id="MobiDB-lite"/>
    </source>
</evidence>
<dbReference type="EMBL" id="AEJF01000258">
    <property type="protein sequence ID" value="KLU20352.1"/>
    <property type="molecule type" value="Genomic_DNA"/>
</dbReference>
<protein>
    <submittedName>
        <fullName evidence="2">Uncharacterized protein</fullName>
    </submittedName>
</protein>
<organism evidence="2 3">
    <name type="scientific">Caballeronia mineralivorans PML1(12)</name>
    <dbReference type="NCBI Taxonomy" id="908627"/>
    <lineage>
        <taxon>Bacteria</taxon>
        <taxon>Pseudomonadati</taxon>
        <taxon>Pseudomonadota</taxon>
        <taxon>Betaproteobacteria</taxon>
        <taxon>Burkholderiales</taxon>
        <taxon>Burkholderiaceae</taxon>
        <taxon>Caballeronia</taxon>
    </lineage>
</organism>
<gene>
    <name evidence="2" type="ORF">EOS_41555</name>
</gene>
<reference evidence="2 3" key="1">
    <citation type="journal article" date="2015" name="Genome Announc.">
        <title>Draft Genome Sequence of Burkholderia sp. Strain PML1(12), an Ectomycorrhizosphere-Inhabiting Bacterium with Effective Mineral-Weathering Ability.</title>
        <authorList>
            <person name="Uroz S."/>
            <person name="Oger P."/>
        </authorList>
    </citation>
    <scope>NUCLEOTIDE SEQUENCE [LARGE SCALE GENOMIC DNA]</scope>
    <source>
        <strain evidence="3">PML1(12)</strain>
    </source>
</reference>
<keyword evidence="3" id="KW-1185">Reference proteome</keyword>
<dbReference type="AlphaFoldDB" id="A0A0J1CI59"/>
<evidence type="ECO:0000313" key="2">
    <source>
        <dbReference type="EMBL" id="KLU20352.1"/>
    </source>
</evidence>
<dbReference type="Proteomes" id="UP000035963">
    <property type="component" value="Unassembled WGS sequence"/>
</dbReference>
<comment type="caution">
    <text evidence="2">The sequence shown here is derived from an EMBL/GenBank/DDBJ whole genome shotgun (WGS) entry which is preliminary data.</text>
</comment>